<dbReference type="Gene3D" id="3.30.300.30">
    <property type="match status" value="1"/>
</dbReference>
<dbReference type="InterPro" id="IPR025110">
    <property type="entry name" value="AMP-bd_C"/>
</dbReference>
<comment type="similarity">
    <text evidence="1">Belongs to the ATP-dependent AMP-binding enzyme family.</text>
</comment>
<dbReference type="Pfam" id="PF00501">
    <property type="entry name" value="AMP-binding"/>
    <property type="match status" value="1"/>
</dbReference>
<feature type="domain" description="AMP-binding enzyme C-terminal" evidence="4">
    <location>
        <begin position="461"/>
        <end position="548"/>
    </location>
</feature>
<feature type="domain" description="AMP-dependent synthetase/ligase" evidence="3">
    <location>
        <begin position="29"/>
        <end position="409"/>
    </location>
</feature>
<proteinExistence type="inferred from homology"/>
<evidence type="ECO:0000256" key="2">
    <source>
        <dbReference type="ARBA" id="ARBA00022598"/>
    </source>
</evidence>
<evidence type="ECO:0000313" key="5">
    <source>
        <dbReference type="EMBL" id="KZP23323.1"/>
    </source>
</evidence>
<dbReference type="PANTHER" id="PTHR24096:SF149">
    <property type="entry name" value="AMP-BINDING DOMAIN-CONTAINING PROTEIN-RELATED"/>
    <property type="match status" value="1"/>
</dbReference>
<sequence>MHLTSMYPDIPAHPPVNIHHCLFNRPDQQGWKDHTFHIDGLTGERRTFRQFKQRVVDGATALSADVGVDLTGPNEIVGILGENCLDYFTLIQALLYIATPFTMLSHFYTPFELTHALDLSTCTRIFVQPKFLSLIRDTGFPADRIYLLDGAASGKRSLGDMIDAVRARDTPRTAVRPAGKDTLAYLMFSSGTSGLPKAVMISHGNLWFTTLQGAVTGRDSQPADLSHTHEGIPSALVFLPLHHAYAFVVFNFRALLIPITLTVLPKWDLPTALALIPKYKITILNLIPSIVHQIVHSPLAASADLSSLRSVSSGAAYLPAELGERIHALAGGGKVSMTEGYGMSEFTMSATTKPIHGSLGGRAKNIPGSAGILLPGVSARLTRPDGSLCSVGEPGELWIAGGGIALGYWNNPEATKETFVDGWLRTGDRFKVDSAEDGVLFFQDRAKDTLKVGGMQVSPTEIENALIAHPDKLVLDAAVAGVVLPGGRIADEKVPRAWVVLSAAGKAKGEGAVVKALDAWIGTALSKYKRLRGGIAVVSEIPKSPTGKVLRRVLQDEYEQQTQKPSARL</sequence>
<dbReference type="InterPro" id="IPR020845">
    <property type="entry name" value="AMP-binding_CS"/>
</dbReference>
<reference evidence="5" key="1">
    <citation type="journal article" date="2016" name="Mol. Biol. Evol.">
        <title>Comparative Genomics of Early-Diverging Mushroom-Forming Fungi Provides Insights into the Origins of Lignocellulose Decay Capabilities.</title>
        <authorList>
            <person name="Nagy L.G."/>
            <person name="Riley R."/>
            <person name="Tritt A."/>
            <person name="Adam C."/>
            <person name="Daum C."/>
            <person name="Floudas D."/>
            <person name="Sun H."/>
            <person name="Yadav J.S."/>
            <person name="Pangilinan J."/>
            <person name="Larsson K.H."/>
            <person name="Matsuura K."/>
            <person name="Barry K."/>
            <person name="Labutti K."/>
            <person name="Kuo R."/>
            <person name="Ohm R.A."/>
            <person name="Bhattacharya S.S."/>
            <person name="Shirouzu T."/>
            <person name="Yoshinaga Y."/>
            <person name="Martin F.M."/>
            <person name="Grigoriev I.V."/>
            <person name="Hibbett D.S."/>
        </authorList>
    </citation>
    <scope>NUCLEOTIDE SEQUENCE [LARGE SCALE GENOMIC DNA]</scope>
    <source>
        <strain evidence="5">CBS 109695</strain>
    </source>
</reference>
<evidence type="ECO:0000259" key="3">
    <source>
        <dbReference type="Pfam" id="PF00501"/>
    </source>
</evidence>
<organism evidence="5">
    <name type="scientific">Athelia psychrophila</name>
    <dbReference type="NCBI Taxonomy" id="1759441"/>
    <lineage>
        <taxon>Eukaryota</taxon>
        <taxon>Fungi</taxon>
        <taxon>Dikarya</taxon>
        <taxon>Basidiomycota</taxon>
        <taxon>Agaricomycotina</taxon>
        <taxon>Agaricomycetes</taxon>
        <taxon>Agaricomycetidae</taxon>
        <taxon>Atheliales</taxon>
        <taxon>Atheliaceae</taxon>
        <taxon>Athelia</taxon>
    </lineage>
</organism>
<dbReference type="STRING" id="436010.A0A166LU81"/>
<dbReference type="PROSITE" id="PS00455">
    <property type="entry name" value="AMP_BINDING"/>
    <property type="match status" value="1"/>
</dbReference>
<dbReference type="InterPro" id="IPR042099">
    <property type="entry name" value="ANL_N_sf"/>
</dbReference>
<name>A0A166LU81_9AGAM</name>
<dbReference type="EMBL" id="KV417533">
    <property type="protein sequence ID" value="KZP23323.1"/>
    <property type="molecule type" value="Genomic_DNA"/>
</dbReference>
<evidence type="ECO:0000259" key="4">
    <source>
        <dbReference type="Pfam" id="PF13193"/>
    </source>
</evidence>
<dbReference type="InterPro" id="IPR000873">
    <property type="entry name" value="AMP-dep_synth/lig_dom"/>
</dbReference>
<accession>A0A166LU81</accession>
<dbReference type="SUPFAM" id="SSF56801">
    <property type="entry name" value="Acetyl-CoA synthetase-like"/>
    <property type="match status" value="1"/>
</dbReference>
<dbReference type="InterPro" id="IPR045851">
    <property type="entry name" value="AMP-bd_C_sf"/>
</dbReference>
<keyword evidence="2" id="KW-0436">Ligase</keyword>
<protein>
    <submittedName>
        <fullName evidence="5">Acetyl-CoA synthetase-like protein</fullName>
    </submittedName>
</protein>
<dbReference type="PANTHER" id="PTHR24096">
    <property type="entry name" value="LONG-CHAIN-FATTY-ACID--COA LIGASE"/>
    <property type="match status" value="1"/>
</dbReference>
<gene>
    <name evidence="5" type="ORF">FIBSPDRAFT_823669</name>
</gene>
<dbReference type="OrthoDB" id="1898221at2759"/>
<dbReference type="GO" id="GO:0016405">
    <property type="term" value="F:CoA-ligase activity"/>
    <property type="evidence" value="ECO:0007669"/>
    <property type="project" value="TreeGrafter"/>
</dbReference>
<dbReference type="AlphaFoldDB" id="A0A166LU81"/>
<dbReference type="Pfam" id="PF13193">
    <property type="entry name" value="AMP-binding_C"/>
    <property type="match status" value="1"/>
</dbReference>
<evidence type="ECO:0000256" key="1">
    <source>
        <dbReference type="ARBA" id="ARBA00006432"/>
    </source>
</evidence>
<dbReference type="Gene3D" id="3.40.50.12780">
    <property type="entry name" value="N-terminal domain of ligase-like"/>
    <property type="match status" value="1"/>
</dbReference>